<evidence type="ECO:0000256" key="1">
    <source>
        <dbReference type="ARBA" id="ARBA00023115"/>
    </source>
</evidence>
<dbReference type="PANTHER" id="PTHR43317">
    <property type="entry name" value="THERMOSPERMINE SYNTHASE ACAULIS5"/>
    <property type="match status" value="1"/>
</dbReference>
<dbReference type="GO" id="GO:0006596">
    <property type="term" value="P:polyamine biosynthetic process"/>
    <property type="evidence" value="ECO:0007669"/>
    <property type="project" value="UniProtKB-KW"/>
</dbReference>
<organism evidence="2 3">
    <name type="scientific">Candidatus Collierbacteria bacterium GW2011_GWA2_42_17</name>
    <dbReference type="NCBI Taxonomy" id="1618378"/>
    <lineage>
        <taxon>Bacteria</taxon>
        <taxon>Candidatus Collieribacteriota</taxon>
    </lineage>
</organism>
<reference evidence="2 3" key="1">
    <citation type="journal article" date="2015" name="Nature">
        <title>rRNA introns, odd ribosomes, and small enigmatic genomes across a large radiation of phyla.</title>
        <authorList>
            <person name="Brown C.T."/>
            <person name="Hug L.A."/>
            <person name="Thomas B.C."/>
            <person name="Sharon I."/>
            <person name="Castelle C.J."/>
            <person name="Singh A."/>
            <person name="Wilkins M.J."/>
            <person name="Williams K.H."/>
            <person name="Banfield J.F."/>
        </authorList>
    </citation>
    <scope>NUCLEOTIDE SEQUENCE [LARGE SCALE GENOMIC DNA]</scope>
</reference>
<dbReference type="AlphaFoldDB" id="A0A0G1BZ43"/>
<dbReference type="Proteomes" id="UP000033854">
    <property type="component" value="Unassembled WGS sequence"/>
</dbReference>
<dbReference type="SUPFAM" id="SSF53335">
    <property type="entry name" value="S-adenosyl-L-methionine-dependent methyltransferases"/>
    <property type="match status" value="1"/>
</dbReference>
<dbReference type="CDD" id="cd02440">
    <property type="entry name" value="AdoMet_MTases"/>
    <property type="match status" value="1"/>
</dbReference>
<gene>
    <name evidence="2" type="ORF">UV06_C0007G0028</name>
</gene>
<evidence type="ECO:0000313" key="3">
    <source>
        <dbReference type="Proteomes" id="UP000033854"/>
    </source>
</evidence>
<comment type="caution">
    <text evidence="2">The sequence shown here is derived from an EMBL/GenBank/DDBJ whole genome shotgun (WGS) entry which is preliminary data.</text>
</comment>
<protein>
    <submittedName>
        <fullName evidence="2">Spermine synthase</fullName>
    </submittedName>
</protein>
<dbReference type="Pfam" id="PF01564">
    <property type="entry name" value="Spermine_synth"/>
    <property type="match status" value="1"/>
</dbReference>
<proteinExistence type="predicted"/>
<dbReference type="Gene3D" id="3.40.50.150">
    <property type="entry name" value="Vaccinia Virus protein VP39"/>
    <property type="match status" value="1"/>
</dbReference>
<evidence type="ECO:0000313" key="2">
    <source>
        <dbReference type="EMBL" id="KKS42698.1"/>
    </source>
</evidence>
<accession>A0A0G1BZ43</accession>
<dbReference type="PANTHER" id="PTHR43317:SF1">
    <property type="entry name" value="THERMOSPERMINE SYNTHASE ACAULIS5"/>
    <property type="match status" value="1"/>
</dbReference>
<keyword evidence="1" id="KW-0620">Polyamine biosynthesis</keyword>
<dbReference type="EMBL" id="LCDA01000007">
    <property type="protein sequence ID" value="KKS42698.1"/>
    <property type="molecule type" value="Genomic_DNA"/>
</dbReference>
<name>A0A0G1BZ43_9BACT</name>
<sequence>MSFLSLFLPQKYTFPNSKYNKNISVLQYLNSTTLAVDGLIESGDVMTRVWKKGITTLLPKTFVPQNVLLLGLAGGSNAHLINRYFPRAKITAIEIDPFMIELGKKYFQLDKVKNLKIVIADALDYANNLKDKDQFDLVLVDCFEGKIIPKKLEDARFFKKLKDHSRFVLINRLWWRDAKITTLNFFRRISPHFFFIKAHTGSNVLISLV</sequence>
<dbReference type="InterPro" id="IPR029063">
    <property type="entry name" value="SAM-dependent_MTases_sf"/>
</dbReference>